<dbReference type="GO" id="GO:0006094">
    <property type="term" value="P:gluconeogenesis"/>
    <property type="evidence" value="ECO:0007669"/>
    <property type="project" value="UniProtKB-KW"/>
</dbReference>
<feature type="binding site" evidence="7">
    <location>
        <begin position="128"/>
        <end position="131"/>
    </location>
    <ligand>
        <name>substrate</name>
    </ligand>
</feature>
<evidence type="ECO:0000313" key="9">
    <source>
        <dbReference type="EMBL" id="OTQ00084.1"/>
    </source>
</evidence>
<evidence type="ECO:0000256" key="4">
    <source>
        <dbReference type="ARBA" id="ARBA00023152"/>
    </source>
</evidence>
<reference evidence="11 12" key="1">
    <citation type="submission" date="2017-03" db="EMBL/GenBank/DDBJ databases">
        <title>Comparative genomics of honeybee gut symbionts reveal geographically distinct and subgroup specific antibiotic resistance.</title>
        <authorList>
            <person name="Ludvigsen J."/>
            <person name="Porcellato D."/>
            <person name="Labee-Lund T.M."/>
            <person name="Amdam G.V."/>
            <person name="Rudi K."/>
        </authorList>
    </citation>
    <scope>NUCLEOTIDE SEQUENCE [LARGE SCALE GENOMIC DNA]</scope>
    <source>
        <strain evidence="9 12">A-7-12</strain>
        <strain evidence="10 11">A-9-12</strain>
    </source>
</reference>
<evidence type="ECO:0000313" key="11">
    <source>
        <dbReference type="Proteomes" id="UP000194800"/>
    </source>
</evidence>
<evidence type="ECO:0000256" key="2">
    <source>
        <dbReference type="ARBA" id="ARBA00012028"/>
    </source>
</evidence>
<dbReference type="InterPro" id="IPR013078">
    <property type="entry name" value="His_Pase_superF_clade-1"/>
</dbReference>
<dbReference type="EMBL" id="NARP01000011">
    <property type="protein sequence ID" value="OTQ00084.1"/>
    <property type="molecule type" value="Genomic_DNA"/>
</dbReference>
<feature type="binding site" evidence="7">
    <location>
        <position position="101"/>
    </location>
    <ligand>
        <name>substrate</name>
    </ligand>
</feature>
<name>A0A242NJV2_9GAMM</name>
<dbReference type="AlphaFoldDB" id="A0A242NJV2"/>
<proteinExistence type="inferred from homology"/>
<dbReference type="EC" id="5.4.2.11" evidence="2"/>
<feature type="active site" description="Tele-phosphohistidine intermediate" evidence="6">
    <location>
        <position position="50"/>
    </location>
</feature>
<dbReference type="PANTHER" id="PTHR11931">
    <property type="entry name" value="PHOSPHOGLYCERATE MUTASE"/>
    <property type="match status" value="1"/>
</dbReference>
<evidence type="ECO:0000256" key="1">
    <source>
        <dbReference type="ARBA" id="ARBA00006717"/>
    </source>
</evidence>
<evidence type="ECO:0000313" key="12">
    <source>
        <dbReference type="Proteomes" id="UP000194977"/>
    </source>
</evidence>
<dbReference type="Gene3D" id="3.40.50.1240">
    <property type="entry name" value="Phosphoglycerate mutase-like"/>
    <property type="match status" value="1"/>
</dbReference>
<dbReference type="Pfam" id="PF00300">
    <property type="entry name" value="His_Phos_1"/>
    <property type="match status" value="1"/>
</dbReference>
<dbReference type="RefSeq" id="WP_084390141.1">
    <property type="nucleotide sequence ID" value="NZ_CAMLAF010000005.1"/>
</dbReference>
<dbReference type="SUPFAM" id="SSF53254">
    <property type="entry name" value="Phosphoglycerate mutase-like"/>
    <property type="match status" value="1"/>
</dbReference>
<feature type="active site" description="Proton donor/acceptor" evidence="6">
    <location>
        <position position="128"/>
    </location>
</feature>
<comment type="caution">
    <text evidence="9">The sequence shown here is derived from an EMBL/GenBank/DDBJ whole genome shotgun (WGS) entry which is preliminary data.</text>
</comment>
<evidence type="ECO:0000256" key="5">
    <source>
        <dbReference type="ARBA" id="ARBA00023235"/>
    </source>
</evidence>
<feature type="binding site" evidence="7">
    <location>
        <begin position="49"/>
        <end position="56"/>
    </location>
    <ligand>
        <name>substrate</name>
    </ligand>
</feature>
<dbReference type="CDD" id="cd07067">
    <property type="entry name" value="HP_PGM_like"/>
    <property type="match status" value="1"/>
</dbReference>
<dbReference type="Proteomes" id="UP000194977">
    <property type="component" value="Unassembled WGS sequence"/>
</dbReference>
<evidence type="ECO:0000313" key="10">
    <source>
        <dbReference type="EMBL" id="OTQ09217.1"/>
    </source>
</evidence>
<dbReference type="GO" id="GO:0004619">
    <property type="term" value="F:phosphoglycerate mutase activity"/>
    <property type="evidence" value="ECO:0007669"/>
    <property type="project" value="UniProtKB-EC"/>
</dbReference>
<dbReference type="Proteomes" id="UP000194800">
    <property type="component" value="Unassembled WGS sequence"/>
</dbReference>
<comment type="similarity">
    <text evidence="1">Belongs to the phosphoglycerate mutase family. BPG-dependent PGAM subfamily.</text>
</comment>
<dbReference type="InterPro" id="IPR029033">
    <property type="entry name" value="His_PPase_superfam"/>
</dbReference>
<dbReference type="PROSITE" id="PS51257">
    <property type="entry name" value="PROKAR_LIPOPROTEIN"/>
    <property type="match status" value="1"/>
</dbReference>
<feature type="signal peptide" evidence="8">
    <location>
        <begin position="1"/>
        <end position="21"/>
    </location>
</feature>
<dbReference type="GO" id="GO:0006096">
    <property type="term" value="P:glycolytic process"/>
    <property type="evidence" value="ECO:0007669"/>
    <property type="project" value="UniProtKB-KW"/>
</dbReference>
<sequence>MKNKTIKIALTTGLLVLTAFTTGCSNQSTKASVNNENTNSEEITIYFARHGKTLFNTYDLVQGWADSPLTDKGIEVARYLGEGFKDKQIQFDAYYTSDAGRQRETMQVLLQQKGVQDYQIQELKGLREVFYGGFEGGTNAKMVSASMKSLGYKSVDNFYKSYVEGQIPVAALTDAIAKSDPKHEAENFEQVKERTQNALNTIIKTAQEKHQKNILAISSGMSMQAMISDLTDDPIKNKPLSNATVVKIVYQNGKYSVVEIGNMDYVNLGKLSLNK</sequence>
<keyword evidence="8" id="KW-0732">Signal</keyword>
<keyword evidence="3" id="KW-0312">Gluconeogenesis</keyword>
<gene>
    <name evidence="10" type="ORF">B6C91_09890</name>
    <name evidence="9" type="ORF">B6D08_05190</name>
</gene>
<keyword evidence="4" id="KW-0324">Glycolysis</keyword>
<dbReference type="OrthoDB" id="9783269at2"/>
<dbReference type="EMBL" id="NART01000049">
    <property type="protein sequence ID" value="OTQ09217.1"/>
    <property type="molecule type" value="Genomic_DNA"/>
</dbReference>
<evidence type="ECO:0000256" key="7">
    <source>
        <dbReference type="PIRSR" id="PIRSR613078-2"/>
    </source>
</evidence>
<keyword evidence="5" id="KW-0413">Isomerase</keyword>
<feature type="chain" id="PRO_5013122851" description="phosphoglycerate mutase (2,3-diphosphoglycerate-dependent)" evidence="8">
    <location>
        <begin position="22"/>
        <end position="275"/>
    </location>
</feature>
<keyword evidence="11" id="KW-1185">Reference proteome</keyword>
<protein>
    <recommendedName>
        <fullName evidence="2">phosphoglycerate mutase (2,3-diphosphoglycerate-dependent)</fullName>
        <ecNumber evidence="2">5.4.2.11</ecNumber>
    </recommendedName>
</protein>
<accession>A0A242NJV2</accession>
<dbReference type="InterPro" id="IPR005952">
    <property type="entry name" value="Phosphogly_mut1"/>
</dbReference>
<dbReference type="SMART" id="SM00855">
    <property type="entry name" value="PGAM"/>
    <property type="match status" value="1"/>
</dbReference>
<evidence type="ECO:0000256" key="8">
    <source>
        <dbReference type="SAM" id="SignalP"/>
    </source>
</evidence>
<organism evidence="9 12">
    <name type="scientific">Gilliamella apicola</name>
    <dbReference type="NCBI Taxonomy" id="1196095"/>
    <lineage>
        <taxon>Bacteria</taxon>
        <taxon>Pseudomonadati</taxon>
        <taxon>Pseudomonadota</taxon>
        <taxon>Gammaproteobacteria</taxon>
        <taxon>Orbales</taxon>
        <taxon>Orbaceae</taxon>
        <taxon>Gilliamella</taxon>
    </lineage>
</organism>
<evidence type="ECO:0000256" key="6">
    <source>
        <dbReference type="PIRSR" id="PIRSR613078-1"/>
    </source>
</evidence>
<evidence type="ECO:0000256" key="3">
    <source>
        <dbReference type="ARBA" id="ARBA00022432"/>
    </source>
</evidence>